<evidence type="ECO:0000256" key="3">
    <source>
        <dbReference type="ARBA" id="ARBA00022723"/>
    </source>
</evidence>
<keyword evidence="1" id="KW-0004">4Fe-4S</keyword>
<evidence type="ECO:0000256" key="1">
    <source>
        <dbReference type="ARBA" id="ARBA00022485"/>
    </source>
</evidence>
<evidence type="ECO:0000256" key="6">
    <source>
        <dbReference type="ARBA" id="ARBA00023014"/>
    </source>
</evidence>
<dbReference type="Proteomes" id="UP000427906">
    <property type="component" value="Chromosome"/>
</dbReference>
<dbReference type="OrthoDB" id="9768666at2"/>
<evidence type="ECO:0000256" key="4">
    <source>
        <dbReference type="ARBA" id="ARBA00023002"/>
    </source>
</evidence>
<dbReference type="InterPro" id="IPR052034">
    <property type="entry name" value="NasD-like"/>
</dbReference>
<evidence type="ECO:0000313" key="9">
    <source>
        <dbReference type="EMBL" id="BBO66199.1"/>
    </source>
</evidence>
<name>A0A5K7YEP5_9BACT</name>
<dbReference type="GO" id="GO:0046872">
    <property type="term" value="F:metal ion binding"/>
    <property type="evidence" value="ECO:0007669"/>
    <property type="project" value="UniProtKB-KW"/>
</dbReference>
<feature type="domain" description="Nitrite/sulphite reductase 4Fe-4S" evidence="7">
    <location>
        <begin position="85"/>
        <end position="217"/>
    </location>
</feature>
<accession>A0A5K7YEP5</accession>
<evidence type="ECO:0000256" key="5">
    <source>
        <dbReference type="ARBA" id="ARBA00023004"/>
    </source>
</evidence>
<proteinExistence type="predicted"/>
<dbReference type="InterPro" id="IPR036136">
    <property type="entry name" value="Nit/Sulf_reduc_fer-like_dom_sf"/>
</dbReference>
<dbReference type="Pfam" id="PF01077">
    <property type="entry name" value="NIR_SIR"/>
    <property type="match status" value="1"/>
</dbReference>
<dbReference type="GO" id="GO:0020037">
    <property type="term" value="F:heme binding"/>
    <property type="evidence" value="ECO:0007669"/>
    <property type="project" value="InterPro"/>
</dbReference>
<evidence type="ECO:0000259" key="7">
    <source>
        <dbReference type="Pfam" id="PF01077"/>
    </source>
</evidence>
<gene>
    <name evidence="9" type="ORF">DSCA_01290</name>
</gene>
<evidence type="ECO:0000313" key="10">
    <source>
        <dbReference type="Proteomes" id="UP000427906"/>
    </source>
</evidence>
<dbReference type="RefSeq" id="WP_155314615.1">
    <property type="nucleotide sequence ID" value="NZ_AP021874.1"/>
</dbReference>
<keyword evidence="10" id="KW-1185">Reference proteome</keyword>
<dbReference type="SUPFAM" id="SSF56014">
    <property type="entry name" value="Nitrite and sulphite reductase 4Fe-4S domain-like"/>
    <property type="match status" value="1"/>
</dbReference>
<dbReference type="PANTHER" id="PTHR43809:SF1">
    <property type="entry name" value="NITRITE REDUCTASE (NADH) LARGE SUBUNIT"/>
    <property type="match status" value="1"/>
</dbReference>
<dbReference type="InterPro" id="IPR005117">
    <property type="entry name" value="NiRdtase/SiRdtase_haem-b_fer"/>
</dbReference>
<keyword evidence="5" id="KW-0408">Iron</keyword>
<dbReference type="PANTHER" id="PTHR43809">
    <property type="entry name" value="NITRITE REDUCTASE (NADH) LARGE SUBUNIT"/>
    <property type="match status" value="1"/>
</dbReference>
<keyword evidence="4" id="KW-0560">Oxidoreductase</keyword>
<dbReference type="InterPro" id="IPR017220">
    <property type="entry name" value="Sulphite_reductase_assimil"/>
</dbReference>
<keyword evidence="6" id="KW-0411">Iron-sulfur</keyword>
<feature type="domain" description="Nitrite/Sulfite reductase ferredoxin-like" evidence="8">
    <location>
        <begin position="11"/>
        <end position="74"/>
    </location>
</feature>
<dbReference type="InterPro" id="IPR006067">
    <property type="entry name" value="NO2/SO3_Rdtase_4Fe4S_dom"/>
</dbReference>
<evidence type="ECO:0000256" key="2">
    <source>
        <dbReference type="ARBA" id="ARBA00022617"/>
    </source>
</evidence>
<keyword evidence="2" id="KW-0349">Heme</keyword>
<reference evidence="9 10" key="1">
    <citation type="submission" date="2019-11" db="EMBL/GenBank/DDBJ databases">
        <title>Comparative genomics of hydrocarbon-degrading Desulfosarcina strains.</title>
        <authorList>
            <person name="Watanabe M."/>
            <person name="Kojima H."/>
            <person name="Fukui M."/>
        </authorList>
    </citation>
    <scope>NUCLEOTIDE SEQUENCE [LARGE SCALE GENOMIC DNA]</scope>
    <source>
        <strain evidence="9 10">PL12</strain>
    </source>
</reference>
<dbReference type="InterPro" id="IPR045854">
    <property type="entry name" value="NO2/SO3_Rdtase_4Fe4S_sf"/>
</dbReference>
<dbReference type="Gene3D" id="3.30.413.10">
    <property type="entry name" value="Sulfite Reductase Hemoprotein, domain 1"/>
    <property type="match status" value="1"/>
</dbReference>
<dbReference type="EMBL" id="AP021874">
    <property type="protein sequence ID" value="BBO66199.1"/>
    <property type="molecule type" value="Genomic_DNA"/>
</dbReference>
<organism evidence="9 10">
    <name type="scientific">Desulfosarcina alkanivorans</name>
    <dbReference type="NCBI Taxonomy" id="571177"/>
    <lineage>
        <taxon>Bacteria</taxon>
        <taxon>Pseudomonadati</taxon>
        <taxon>Thermodesulfobacteriota</taxon>
        <taxon>Desulfobacteria</taxon>
        <taxon>Desulfobacterales</taxon>
        <taxon>Desulfosarcinaceae</taxon>
        <taxon>Desulfosarcina</taxon>
    </lineage>
</organism>
<protein>
    <submittedName>
        <fullName evidence="9">NAD(P)/FAD-dependent oxidoreductase</fullName>
    </submittedName>
</protein>
<dbReference type="KEGG" id="dalk:DSCA_01290"/>
<dbReference type="SUPFAM" id="SSF55124">
    <property type="entry name" value="Nitrite/Sulfite reductase N-terminal domain-like"/>
    <property type="match status" value="1"/>
</dbReference>
<dbReference type="AlphaFoldDB" id="A0A5K7YEP5"/>
<dbReference type="Pfam" id="PF03460">
    <property type="entry name" value="NIR_SIR_ferr"/>
    <property type="match status" value="1"/>
</dbReference>
<dbReference type="GO" id="GO:0051539">
    <property type="term" value="F:4 iron, 4 sulfur cluster binding"/>
    <property type="evidence" value="ECO:0007669"/>
    <property type="project" value="UniProtKB-KW"/>
</dbReference>
<keyword evidence="3" id="KW-0479">Metal-binding</keyword>
<dbReference type="GO" id="GO:0016491">
    <property type="term" value="F:oxidoreductase activity"/>
    <property type="evidence" value="ECO:0007669"/>
    <property type="project" value="UniProtKB-KW"/>
</dbReference>
<evidence type="ECO:0000259" key="8">
    <source>
        <dbReference type="Pfam" id="PF03460"/>
    </source>
</evidence>
<dbReference type="PIRSF" id="PIRSF037487">
    <property type="entry name" value="Sulfite_red_assimil"/>
    <property type="match status" value="1"/>
</dbReference>
<sequence length="228" mass="25219">MLKDGQKGAILQRDKKTYGIAPHLPCGLVTPEILEKFAEVARQYNIPTLKITSAARIALLGIEEEDIDAIWDALGFDKGHAVGLCVRSVKVCPGIEHCRLAKQDSIRMGKKIDERYHGMTLPSKMKMAVSGCKIQCGENCIKDLSLYGTKQGWNLQVGGMGGIKPRLAELLFEDLSWDDALDMVARTISYYKTHSRRYRIGFMLDDIGIDAFKEGVLSASVEKQPTGS</sequence>